<accession>A0A9P8T3S7</accession>
<dbReference type="PANTHER" id="PTHR19432">
    <property type="entry name" value="SUGAR TRANSPORTER"/>
    <property type="match status" value="1"/>
</dbReference>
<evidence type="ECO:0000256" key="2">
    <source>
        <dbReference type="ARBA" id="ARBA00022448"/>
    </source>
</evidence>
<feature type="transmembrane region" description="Helical" evidence="6">
    <location>
        <begin position="100"/>
        <end position="123"/>
    </location>
</feature>
<organism evidence="7 8">
    <name type="scientific">Wickerhamomyces mucosus</name>
    <dbReference type="NCBI Taxonomy" id="1378264"/>
    <lineage>
        <taxon>Eukaryota</taxon>
        <taxon>Fungi</taxon>
        <taxon>Dikarya</taxon>
        <taxon>Ascomycota</taxon>
        <taxon>Saccharomycotina</taxon>
        <taxon>Saccharomycetes</taxon>
        <taxon>Phaffomycetales</taxon>
        <taxon>Wickerhamomycetaceae</taxon>
        <taxon>Wickerhamomyces</taxon>
    </lineage>
</organism>
<keyword evidence="8" id="KW-1185">Reference proteome</keyword>
<dbReference type="Pfam" id="PF07690">
    <property type="entry name" value="MFS_1"/>
    <property type="match status" value="1"/>
</dbReference>
<dbReference type="Gene3D" id="1.20.1250.20">
    <property type="entry name" value="MFS general substrate transporter like domains"/>
    <property type="match status" value="1"/>
</dbReference>
<comment type="subcellular location">
    <subcellularLocation>
        <location evidence="1">Membrane</location>
        <topology evidence="1">Multi-pass membrane protein</topology>
    </subcellularLocation>
</comment>
<feature type="transmembrane region" description="Helical" evidence="6">
    <location>
        <begin position="581"/>
        <end position="598"/>
    </location>
</feature>
<reference evidence="7" key="2">
    <citation type="submission" date="2021-01" db="EMBL/GenBank/DDBJ databases">
        <authorList>
            <person name="Schikora-Tamarit M.A."/>
        </authorList>
    </citation>
    <scope>NUCLEOTIDE SEQUENCE</scope>
    <source>
        <strain evidence="7">CBS6341</strain>
    </source>
</reference>
<feature type="transmembrane region" description="Helical" evidence="6">
    <location>
        <begin position="327"/>
        <end position="345"/>
    </location>
</feature>
<feature type="transmembrane region" description="Helical" evidence="6">
    <location>
        <begin position="135"/>
        <end position="155"/>
    </location>
</feature>
<keyword evidence="3 6" id="KW-0812">Transmembrane</keyword>
<dbReference type="GO" id="GO:0008506">
    <property type="term" value="F:sucrose:proton symporter activity"/>
    <property type="evidence" value="ECO:0007669"/>
    <property type="project" value="TreeGrafter"/>
</dbReference>
<feature type="transmembrane region" description="Helical" evidence="6">
    <location>
        <begin position="175"/>
        <end position="193"/>
    </location>
</feature>
<evidence type="ECO:0000256" key="6">
    <source>
        <dbReference type="SAM" id="Phobius"/>
    </source>
</evidence>
<dbReference type="AlphaFoldDB" id="A0A9P8T3S7"/>
<evidence type="ECO:0000256" key="1">
    <source>
        <dbReference type="ARBA" id="ARBA00004141"/>
    </source>
</evidence>
<feature type="transmembrane region" description="Helical" evidence="6">
    <location>
        <begin position="63"/>
        <end position="80"/>
    </location>
</feature>
<dbReference type="OrthoDB" id="28755at2759"/>
<feature type="transmembrane region" description="Helical" evidence="6">
    <location>
        <begin position="471"/>
        <end position="493"/>
    </location>
</feature>
<keyword evidence="2" id="KW-0813">Transport</keyword>
<dbReference type="Proteomes" id="UP000769528">
    <property type="component" value="Unassembled WGS sequence"/>
</dbReference>
<proteinExistence type="predicted"/>
<feature type="transmembrane region" description="Helical" evidence="6">
    <location>
        <begin position="248"/>
        <end position="270"/>
    </location>
</feature>
<dbReference type="SUPFAM" id="SSF103473">
    <property type="entry name" value="MFS general substrate transporter"/>
    <property type="match status" value="2"/>
</dbReference>
<keyword evidence="4 6" id="KW-1133">Transmembrane helix</keyword>
<dbReference type="PANTHER" id="PTHR19432:SF35">
    <property type="entry name" value="SOLUTE CARRIER FAMILY 45 MEMBER 3 ISOFORM X1"/>
    <property type="match status" value="1"/>
</dbReference>
<feature type="transmembrane region" description="Helical" evidence="6">
    <location>
        <begin position="214"/>
        <end position="236"/>
    </location>
</feature>
<gene>
    <name evidence="7" type="ORF">WICMUC_005838</name>
</gene>
<comment type="caution">
    <text evidence="7">The sequence shown here is derived from an EMBL/GenBank/DDBJ whole genome shotgun (WGS) entry which is preliminary data.</text>
</comment>
<reference evidence="7" key="1">
    <citation type="journal article" date="2021" name="Open Biol.">
        <title>Shared evolutionary footprints suggest mitochondrial oxidative damage underlies multiple complex I losses in fungi.</title>
        <authorList>
            <person name="Schikora-Tamarit M.A."/>
            <person name="Marcet-Houben M."/>
            <person name="Nosek J."/>
            <person name="Gabaldon T."/>
        </authorList>
    </citation>
    <scope>NUCLEOTIDE SEQUENCE</scope>
    <source>
        <strain evidence="7">CBS6341</strain>
    </source>
</reference>
<dbReference type="GO" id="GO:0005886">
    <property type="term" value="C:plasma membrane"/>
    <property type="evidence" value="ECO:0007669"/>
    <property type="project" value="TreeGrafter"/>
</dbReference>
<feature type="transmembrane region" description="Helical" evidence="6">
    <location>
        <begin position="537"/>
        <end position="561"/>
    </location>
</feature>
<keyword evidence="5 6" id="KW-0472">Membrane</keyword>
<sequence>MVFNQEVSSLLPQVAANNSPGLTTTTTSTSTTNITDETELALTIDELSHLEALEDSINPHRSIFYILMLTIIVGGLQLSWCTEFSEGTPFLLSLGMSKHTLALIWIAGPLSGSIGQPIIGLFSDNSSNKNGRRRNFIISGCISTTISLIALSYSIDIFKLFFPKGTDLQIIKNSTIPFAAFSIYFIDFSIAVIQSSSRAYIVDNVPTHQQQIANAFAAILIGGFNILGFFLGSIKLNEFLPFLGNGQFQILATIASLTLILTTLISLNYIKERDPTTDIVIISERRKNLKRLQDLGIDNPQSFIGIIESIFKQTIHTIKRLSPQVKLVCFAEFFAWIGYFPMLFYTTTYVGDLYKYEFWETRDPNLPPLNDNELQWLQDAATRRGSIALLLHSITSFIVDIVLPFLVKPIINEDDQEIKPIFSDNPIFQIIETFRSNHLQWLTVRNSWYLSHILFIICMIGTFFIKTSQGAIYLFAILGITWGIALWAPFVLISEEISKIKVVKNKIQKQIHLDSDIYLLNKNSIEKYENYEHEAGIILGIHNVFVAAPQVISSLLSSILFALLSTGGDSNGAIYDKSLSWVFRFGGIATIGALILSLKVKTDEELQIEEEEVLTSLGIN</sequence>
<evidence type="ECO:0000313" key="8">
    <source>
        <dbReference type="Proteomes" id="UP000769528"/>
    </source>
</evidence>
<evidence type="ECO:0000256" key="5">
    <source>
        <dbReference type="ARBA" id="ARBA00023136"/>
    </source>
</evidence>
<evidence type="ECO:0000313" key="7">
    <source>
        <dbReference type="EMBL" id="KAH3664310.1"/>
    </source>
</evidence>
<name>A0A9P8T3S7_9ASCO</name>
<dbReference type="InterPro" id="IPR011701">
    <property type="entry name" value="MFS"/>
</dbReference>
<evidence type="ECO:0008006" key="9">
    <source>
        <dbReference type="Google" id="ProtNLM"/>
    </source>
</evidence>
<evidence type="ECO:0000256" key="3">
    <source>
        <dbReference type="ARBA" id="ARBA00022692"/>
    </source>
</evidence>
<dbReference type="InterPro" id="IPR036259">
    <property type="entry name" value="MFS_trans_sf"/>
</dbReference>
<feature type="transmembrane region" description="Helical" evidence="6">
    <location>
        <begin position="387"/>
        <end position="407"/>
    </location>
</feature>
<dbReference type="EMBL" id="JAEUBF010001479">
    <property type="protein sequence ID" value="KAH3664310.1"/>
    <property type="molecule type" value="Genomic_DNA"/>
</dbReference>
<feature type="transmembrane region" description="Helical" evidence="6">
    <location>
        <begin position="448"/>
        <end position="465"/>
    </location>
</feature>
<protein>
    <recommendedName>
        <fullName evidence="9">Sucrose transporter</fullName>
    </recommendedName>
</protein>
<evidence type="ECO:0000256" key="4">
    <source>
        <dbReference type="ARBA" id="ARBA00022989"/>
    </source>
</evidence>